<sequence>MEEAFEGIQGFSVIVGDIIISGKIIEEHDANIRSALIRAHEKGVKLNLQKCVFTCKSILYFRHVISENGIHPDPQKVRALRDMRTPSKKDELQIILGMMNYLARYIPNLSSLNPPLHDLAKQRQFKWEQ</sequence>
<keyword evidence="2" id="KW-1185">Reference proteome</keyword>
<dbReference type="PANTHER" id="PTHR37984">
    <property type="entry name" value="PROTEIN CBG26694"/>
    <property type="match status" value="1"/>
</dbReference>
<organism evidence="1 2">
    <name type="scientific">Artemia franciscana</name>
    <name type="common">Brine shrimp</name>
    <name type="synonym">Artemia sanfranciscana</name>
    <dbReference type="NCBI Taxonomy" id="6661"/>
    <lineage>
        <taxon>Eukaryota</taxon>
        <taxon>Metazoa</taxon>
        <taxon>Ecdysozoa</taxon>
        <taxon>Arthropoda</taxon>
        <taxon>Crustacea</taxon>
        <taxon>Branchiopoda</taxon>
        <taxon>Anostraca</taxon>
        <taxon>Artemiidae</taxon>
        <taxon>Artemia</taxon>
    </lineage>
</organism>
<dbReference type="EMBL" id="JAVRJZ010000021">
    <property type="protein sequence ID" value="KAK2705251.1"/>
    <property type="molecule type" value="Genomic_DNA"/>
</dbReference>
<comment type="caution">
    <text evidence="1">The sequence shown here is derived from an EMBL/GenBank/DDBJ whole genome shotgun (WGS) entry which is preliminary data.</text>
</comment>
<gene>
    <name evidence="1" type="ORF">QYM36_017334</name>
</gene>
<proteinExistence type="predicted"/>
<dbReference type="InterPro" id="IPR043502">
    <property type="entry name" value="DNA/RNA_pol_sf"/>
</dbReference>
<name>A0AA88KX20_ARTSF</name>
<dbReference type="InterPro" id="IPR043128">
    <property type="entry name" value="Rev_trsase/Diguanyl_cyclase"/>
</dbReference>
<evidence type="ECO:0000313" key="2">
    <source>
        <dbReference type="Proteomes" id="UP001187531"/>
    </source>
</evidence>
<dbReference type="GO" id="GO:0071897">
    <property type="term" value="P:DNA biosynthetic process"/>
    <property type="evidence" value="ECO:0007669"/>
    <property type="project" value="UniProtKB-ARBA"/>
</dbReference>
<evidence type="ECO:0000313" key="1">
    <source>
        <dbReference type="EMBL" id="KAK2705251.1"/>
    </source>
</evidence>
<dbReference type="InterPro" id="IPR050951">
    <property type="entry name" value="Retrovirus_Pol_polyprotein"/>
</dbReference>
<reference evidence="1" key="1">
    <citation type="submission" date="2023-07" db="EMBL/GenBank/DDBJ databases">
        <title>Chromosome-level genome assembly of Artemia franciscana.</title>
        <authorList>
            <person name="Jo E."/>
        </authorList>
    </citation>
    <scope>NUCLEOTIDE SEQUENCE</scope>
    <source>
        <tissue evidence="1">Whole body</tissue>
    </source>
</reference>
<dbReference type="AlphaFoldDB" id="A0AA88KX20"/>
<protein>
    <recommendedName>
        <fullName evidence="3">Reverse transcriptase domain-containing protein</fullName>
    </recommendedName>
</protein>
<dbReference type="PANTHER" id="PTHR37984:SF5">
    <property type="entry name" value="PROTEIN NYNRIN-LIKE"/>
    <property type="match status" value="1"/>
</dbReference>
<evidence type="ECO:0008006" key="3">
    <source>
        <dbReference type="Google" id="ProtNLM"/>
    </source>
</evidence>
<dbReference type="Gene3D" id="3.30.70.270">
    <property type="match status" value="2"/>
</dbReference>
<dbReference type="SUPFAM" id="SSF56672">
    <property type="entry name" value="DNA/RNA polymerases"/>
    <property type="match status" value="1"/>
</dbReference>
<accession>A0AA88KX20</accession>
<dbReference type="Proteomes" id="UP001187531">
    <property type="component" value="Unassembled WGS sequence"/>
</dbReference>